<organism evidence="10 11">
    <name type="scientific">Zingiber officinale</name>
    <name type="common">Ginger</name>
    <name type="synonym">Amomum zingiber</name>
    <dbReference type="NCBI Taxonomy" id="94328"/>
    <lineage>
        <taxon>Eukaryota</taxon>
        <taxon>Viridiplantae</taxon>
        <taxon>Streptophyta</taxon>
        <taxon>Embryophyta</taxon>
        <taxon>Tracheophyta</taxon>
        <taxon>Spermatophyta</taxon>
        <taxon>Magnoliopsida</taxon>
        <taxon>Liliopsida</taxon>
        <taxon>Zingiberales</taxon>
        <taxon>Zingiberaceae</taxon>
        <taxon>Zingiber</taxon>
    </lineage>
</organism>
<evidence type="ECO:0000256" key="4">
    <source>
        <dbReference type="ARBA" id="ARBA00022722"/>
    </source>
</evidence>
<evidence type="ECO:0000313" key="11">
    <source>
        <dbReference type="Proteomes" id="UP000734854"/>
    </source>
</evidence>
<reference evidence="10 11" key="1">
    <citation type="submission" date="2020-08" db="EMBL/GenBank/DDBJ databases">
        <title>Plant Genome Project.</title>
        <authorList>
            <person name="Zhang R.-G."/>
        </authorList>
    </citation>
    <scope>NUCLEOTIDE SEQUENCE [LARGE SCALE GENOMIC DNA]</scope>
    <source>
        <tissue evidence="10">Rhizome</tissue>
    </source>
</reference>
<keyword evidence="3" id="KW-0548">Nucleotidyltransferase</keyword>
<dbReference type="GO" id="GO:0006508">
    <property type="term" value="P:proteolysis"/>
    <property type="evidence" value="ECO:0007669"/>
    <property type="project" value="UniProtKB-KW"/>
</dbReference>
<dbReference type="InterPro" id="IPR000477">
    <property type="entry name" value="RT_dom"/>
</dbReference>
<name>A0A8J5LMY2_ZINOF</name>
<dbReference type="PANTHER" id="PTHR33064:SF37">
    <property type="entry name" value="RIBONUCLEASE H"/>
    <property type="match status" value="1"/>
</dbReference>
<dbReference type="GO" id="GO:0003676">
    <property type="term" value="F:nucleic acid binding"/>
    <property type="evidence" value="ECO:0007669"/>
    <property type="project" value="InterPro"/>
</dbReference>
<dbReference type="InterPro" id="IPR043128">
    <property type="entry name" value="Rev_trsase/Diguanyl_cyclase"/>
</dbReference>
<protein>
    <recommendedName>
        <fullName evidence="9">Reverse transcriptase domain-containing protein</fullName>
    </recommendedName>
</protein>
<evidence type="ECO:0000256" key="3">
    <source>
        <dbReference type="ARBA" id="ARBA00022695"/>
    </source>
</evidence>
<keyword evidence="4" id="KW-0540">Nuclease</keyword>
<keyword evidence="7" id="KW-0378">Hydrolase</keyword>
<keyword evidence="2" id="KW-0808">Transferase</keyword>
<evidence type="ECO:0000256" key="8">
    <source>
        <dbReference type="ARBA" id="ARBA00022918"/>
    </source>
</evidence>
<dbReference type="Proteomes" id="UP000734854">
    <property type="component" value="Unassembled WGS sequence"/>
</dbReference>
<keyword evidence="5" id="KW-0064">Aspartyl protease</keyword>
<keyword evidence="11" id="KW-1185">Reference proteome</keyword>
<comment type="caution">
    <text evidence="10">The sequence shown here is derived from an EMBL/GenBank/DDBJ whole genome shotgun (WGS) entry which is preliminary data.</text>
</comment>
<dbReference type="EMBL" id="JACMSC010000005">
    <property type="protein sequence ID" value="KAG6522329.1"/>
    <property type="molecule type" value="Genomic_DNA"/>
</dbReference>
<evidence type="ECO:0000256" key="6">
    <source>
        <dbReference type="ARBA" id="ARBA00022759"/>
    </source>
</evidence>
<dbReference type="GO" id="GO:0003964">
    <property type="term" value="F:RNA-directed DNA polymerase activity"/>
    <property type="evidence" value="ECO:0007669"/>
    <property type="project" value="UniProtKB-KW"/>
</dbReference>
<accession>A0A8J5LMY2</accession>
<evidence type="ECO:0000313" key="10">
    <source>
        <dbReference type="EMBL" id="KAG6522329.1"/>
    </source>
</evidence>
<dbReference type="PANTHER" id="PTHR33064">
    <property type="entry name" value="POL PROTEIN"/>
    <property type="match status" value="1"/>
</dbReference>
<evidence type="ECO:0000259" key="9">
    <source>
        <dbReference type="PROSITE" id="PS50878"/>
    </source>
</evidence>
<keyword evidence="8" id="KW-0695">RNA-directed DNA polymerase</keyword>
<keyword evidence="6" id="KW-0255">Endonuclease</keyword>
<evidence type="ECO:0000256" key="1">
    <source>
        <dbReference type="ARBA" id="ARBA00022670"/>
    </source>
</evidence>
<dbReference type="InterPro" id="IPR036397">
    <property type="entry name" value="RNaseH_sf"/>
</dbReference>
<dbReference type="PROSITE" id="PS50878">
    <property type="entry name" value="RT_POL"/>
    <property type="match status" value="1"/>
</dbReference>
<evidence type="ECO:0000256" key="5">
    <source>
        <dbReference type="ARBA" id="ARBA00022750"/>
    </source>
</evidence>
<evidence type="ECO:0000256" key="7">
    <source>
        <dbReference type="ARBA" id="ARBA00022801"/>
    </source>
</evidence>
<dbReference type="Gene3D" id="3.30.420.10">
    <property type="entry name" value="Ribonuclease H-like superfamily/Ribonuclease H"/>
    <property type="match status" value="1"/>
</dbReference>
<dbReference type="Pfam" id="PF17917">
    <property type="entry name" value="RT_RNaseH"/>
    <property type="match status" value="1"/>
</dbReference>
<dbReference type="InterPro" id="IPR043502">
    <property type="entry name" value="DNA/RNA_pol_sf"/>
</dbReference>
<dbReference type="InterPro" id="IPR041373">
    <property type="entry name" value="RT_RNaseH"/>
</dbReference>
<dbReference type="SUPFAM" id="SSF56672">
    <property type="entry name" value="DNA/RNA polymerases"/>
    <property type="match status" value="1"/>
</dbReference>
<gene>
    <name evidence="10" type="ORF">ZIOFF_019468</name>
</gene>
<sequence>MDNCFKEYEEFLVVYIDDILVFSATEEAHIQHLTKMLDICAKEGLVLSPSKMKIAQPEIEFLGATVGNRKIKLQQHIIRKIIDFDEQKLQTLKGLRSWLEILNYARPYIQNLSTLLGPLYSKTSPNGDPKFKNSDWEIIRKIRKIIQELPDLELPPINSYIIIETDDSMEGWGGICKWKKSKYDSRSIERICAYASGKFPSVKAAIDAEIHACMEALSTMKIHYLDKKEIILRTDCHAIIKFFNKTTQNKPSRVRWISFVDYITGTGVDIQFEHIEGSNNELADALSRLVHYMITIQDIPNNQEELFMIIDAAVDETKDASLFIGPVFTGPHLPAATFTVGHTPASYRTTKHARTERAAAMLAIKAALYEARAARR</sequence>
<dbReference type="GO" id="GO:0004190">
    <property type="term" value="F:aspartic-type endopeptidase activity"/>
    <property type="evidence" value="ECO:0007669"/>
    <property type="project" value="UniProtKB-KW"/>
</dbReference>
<evidence type="ECO:0000256" key="2">
    <source>
        <dbReference type="ARBA" id="ARBA00022679"/>
    </source>
</evidence>
<dbReference type="AlphaFoldDB" id="A0A8J5LMY2"/>
<dbReference type="InterPro" id="IPR051320">
    <property type="entry name" value="Viral_Replic_Matur_Polypro"/>
</dbReference>
<proteinExistence type="predicted"/>
<dbReference type="Pfam" id="PF00078">
    <property type="entry name" value="RVT_1"/>
    <property type="match status" value="1"/>
</dbReference>
<keyword evidence="1" id="KW-0645">Protease</keyword>
<dbReference type="GO" id="GO:0004519">
    <property type="term" value="F:endonuclease activity"/>
    <property type="evidence" value="ECO:0007669"/>
    <property type="project" value="UniProtKB-KW"/>
</dbReference>
<dbReference type="Gene3D" id="3.30.70.270">
    <property type="match status" value="2"/>
</dbReference>
<feature type="domain" description="Reverse transcriptase" evidence="9">
    <location>
        <begin position="1"/>
        <end position="66"/>
    </location>
</feature>